<dbReference type="RefSeq" id="WP_265218231.1">
    <property type="nucleotide sequence ID" value="NZ_JAPEUL010000007.1"/>
</dbReference>
<accession>A0ABT3KFT6</accession>
<gene>
    <name evidence="10" type="ORF">ONZ52_08650</name>
</gene>
<protein>
    <recommendedName>
        <fullName evidence="8">Transport permease protein</fullName>
    </recommendedName>
</protein>
<comment type="subcellular location">
    <subcellularLocation>
        <location evidence="8">Cell inner membrane</location>
        <topology evidence="8">Multi-pass membrane protein</topology>
    </subcellularLocation>
    <subcellularLocation>
        <location evidence="1">Cell membrane</location>
        <topology evidence="1">Multi-pass membrane protein</topology>
    </subcellularLocation>
</comment>
<reference evidence="10" key="1">
    <citation type="submission" date="2022-11" db="EMBL/GenBank/DDBJ databases">
        <title>Marinomonas sp. nov., isolated from marine algae.</title>
        <authorList>
            <person name="Choi D.G."/>
            <person name="Kim J.M."/>
            <person name="Lee J.K."/>
            <person name="Baek J.H."/>
            <person name="Jeon C.O."/>
        </authorList>
    </citation>
    <scope>NUCLEOTIDE SEQUENCE</scope>
    <source>
        <strain evidence="10">KJ51-3</strain>
    </source>
</reference>
<evidence type="ECO:0000313" key="10">
    <source>
        <dbReference type="EMBL" id="MCW4629026.1"/>
    </source>
</evidence>
<proteinExistence type="inferred from homology"/>
<dbReference type="PRINTS" id="PR00164">
    <property type="entry name" value="ABC2TRNSPORT"/>
</dbReference>
<feature type="transmembrane region" description="Helical" evidence="8">
    <location>
        <begin position="183"/>
        <end position="205"/>
    </location>
</feature>
<evidence type="ECO:0000256" key="6">
    <source>
        <dbReference type="ARBA" id="ARBA00022989"/>
    </source>
</evidence>
<dbReference type="InterPro" id="IPR047817">
    <property type="entry name" value="ABC2_TM_bact-type"/>
</dbReference>
<evidence type="ECO:0000256" key="1">
    <source>
        <dbReference type="ARBA" id="ARBA00004651"/>
    </source>
</evidence>
<dbReference type="PANTHER" id="PTHR30294">
    <property type="entry name" value="MEMBRANE COMPONENT OF ABC TRANSPORTER YHHJ-RELATED"/>
    <property type="match status" value="1"/>
</dbReference>
<evidence type="ECO:0000256" key="8">
    <source>
        <dbReference type="RuleBase" id="RU361157"/>
    </source>
</evidence>
<organism evidence="10 11">
    <name type="scientific">Marinomonas rhodophyticola</name>
    <dbReference type="NCBI Taxonomy" id="2992803"/>
    <lineage>
        <taxon>Bacteria</taxon>
        <taxon>Pseudomonadati</taxon>
        <taxon>Pseudomonadota</taxon>
        <taxon>Gammaproteobacteria</taxon>
        <taxon>Oceanospirillales</taxon>
        <taxon>Oceanospirillaceae</taxon>
        <taxon>Marinomonas</taxon>
    </lineage>
</organism>
<dbReference type="InterPro" id="IPR051449">
    <property type="entry name" value="ABC-2_transporter_component"/>
</dbReference>
<evidence type="ECO:0000256" key="2">
    <source>
        <dbReference type="ARBA" id="ARBA00007783"/>
    </source>
</evidence>
<feature type="domain" description="ABC transmembrane type-2" evidence="9">
    <location>
        <begin position="137"/>
        <end position="374"/>
    </location>
</feature>
<comment type="caution">
    <text evidence="10">The sequence shown here is derived from an EMBL/GenBank/DDBJ whole genome shotgun (WGS) entry which is preliminary data.</text>
</comment>
<dbReference type="Pfam" id="PF12698">
    <property type="entry name" value="ABC2_membrane_3"/>
    <property type="match status" value="1"/>
</dbReference>
<evidence type="ECO:0000313" key="11">
    <source>
        <dbReference type="Proteomes" id="UP001431181"/>
    </source>
</evidence>
<dbReference type="PANTHER" id="PTHR30294:SF29">
    <property type="entry name" value="MULTIDRUG ABC TRANSPORTER PERMEASE YBHS-RELATED"/>
    <property type="match status" value="1"/>
</dbReference>
<dbReference type="PROSITE" id="PS51012">
    <property type="entry name" value="ABC_TM2"/>
    <property type="match status" value="1"/>
</dbReference>
<keyword evidence="4 8" id="KW-1003">Cell membrane</keyword>
<evidence type="ECO:0000256" key="7">
    <source>
        <dbReference type="ARBA" id="ARBA00023136"/>
    </source>
</evidence>
<evidence type="ECO:0000256" key="5">
    <source>
        <dbReference type="ARBA" id="ARBA00022692"/>
    </source>
</evidence>
<dbReference type="InterPro" id="IPR000412">
    <property type="entry name" value="ABC_2_transport"/>
</dbReference>
<keyword evidence="7 8" id="KW-0472">Membrane</keyword>
<dbReference type="EMBL" id="JAPEUL010000007">
    <property type="protein sequence ID" value="MCW4629026.1"/>
    <property type="molecule type" value="Genomic_DNA"/>
</dbReference>
<feature type="transmembrane region" description="Helical" evidence="8">
    <location>
        <begin position="295"/>
        <end position="313"/>
    </location>
</feature>
<keyword evidence="11" id="KW-1185">Reference proteome</keyword>
<sequence length="394" mass="44260">MWIRVYAIFVKELKQLSRDRMTFGMIIMIPLVQLMLFGYAINTDARHIPVGLVDLSQTSESRAVEHALVATQSVDFIARYRSIKDAEVAITKGEIRAVLYLPADMTRRLFNHPLYDHKQIDSPLTQPIGQWIVDGSDTVIASTIRALRDMPLDEVANHTAIRTSPSFEVVQYFNPEQRTVVNIVPGLVAVILTMTMILFTSAAIVREHEHGNMEFLITTPVRPMELMIGKIAPYVLVGLLQVAIILSVGHWVFSVPIQGSLLSLLGGSILFIFASLTLGLVLSTIAKTQLQAMQMTIFILLPSILLSGFMFPYDAMPVAAQWIAEALPVTHFMRMIRAIALRDASLLLLGKDALWLEALYYRRNPHCVITLQEETGVTFNLKRRLKVFLYIDLA</sequence>
<name>A0ABT3KFT6_9GAMM</name>
<keyword evidence="5 8" id="KW-0812">Transmembrane</keyword>
<feature type="transmembrane region" description="Helical" evidence="8">
    <location>
        <begin position="231"/>
        <end position="253"/>
    </location>
</feature>
<keyword evidence="3 8" id="KW-0813">Transport</keyword>
<feature type="transmembrane region" description="Helical" evidence="8">
    <location>
        <begin position="21"/>
        <end position="41"/>
    </location>
</feature>
<comment type="caution">
    <text evidence="8">Lacks conserved residue(s) required for the propagation of feature annotation.</text>
</comment>
<dbReference type="Proteomes" id="UP001431181">
    <property type="component" value="Unassembled WGS sequence"/>
</dbReference>
<evidence type="ECO:0000256" key="4">
    <source>
        <dbReference type="ARBA" id="ARBA00022475"/>
    </source>
</evidence>
<evidence type="ECO:0000259" key="9">
    <source>
        <dbReference type="PROSITE" id="PS51012"/>
    </source>
</evidence>
<comment type="similarity">
    <text evidence="2 8">Belongs to the ABC-2 integral membrane protein family.</text>
</comment>
<evidence type="ECO:0000256" key="3">
    <source>
        <dbReference type="ARBA" id="ARBA00022448"/>
    </source>
</evidence>
<dbReference type="InterPro" id="IPR013525">
    <property type="entry name" value="ABC2_TM"/>
</dbReference>
<keyword evidence="6 8" id="KW-1133">Transmembrane helix</keyword>
<feature type="transmembrane region" description="Helical" evidence="8">
    <location>
        <begin position="259"/>
        <end position="283"/>
    </location>
</feature>
<dbReference type="Gene3D" id="3.40.1710.10">
    <property type="entry name" value="abc type-2 transporter like domain"/>
    <property type="match status" value="1"/>
</dbReference>